<dbReference type="InterPro" id="IPR036812">
    <property type="entry name" value="NAD(P)_OxRdtase_dom_sf"/>
</dbReference>
<accession>A0A938XXD8</accession>
<dbReference type="SUPFAM" id="SSF51430">
    <property type="entry name" value="NAD(P)-linked oxidoreductase"/>
    <property type="match status" value="1"/>
</dbReference>
<feature type="domain" description="4Fe-4S ferredoxin-type" evidence="4">
    <location>
        <begin position="338"/>
        <end position="366"/>
    </location>
</feature>
<dbReference type="EMBL" id="JAFBDQ010000022">
    <property type="protein sequence ID" value="MBM7558011.1"/>
    <property type="molecule type" value="Genomic_DNA"/>
</dbReference>
<dbReference type="InterPro" id="IPR017896">
    <property type="entry name" value="4Fe4S_Fe-S-bd"/>
</dbReference>
<proteinExistence type="predicted"/>
<organism evidence="5 6">
    <name type="scientific">Halanaerobacter jeridensis</name>
    <dbReference type="NCBI Taxonomy" id="706427"/>
    <lineage>
        <taxon>Bacteria</taxon>
        <taxon>Bacillati</taxon>
        <taxon>Bacillota</taxon>
        <taxon>Clostridia</taxon>
        <taxon>Halanaerobiales</taxon>
        <taxon>Halobacteroidaceae</taxon>
        <taxon>Halanaerobacter</taxon>
    </lineage>
</organism>
<keyword evidence="3" id="KW-0411">Iron-sulfur</keyword>
<keyword evidence="1" id="KW-0479">Metal-binding</keyword>
<evidence type="ECO:0000256" key="2">
    <source>
        <dbReference type="ARBA" id="ARBA00023004"/>
    </source>
</evidence>
<gene>
    <name evidence="5" type="ORF">JOC47_002880</name>
</gene>
<evidence type="ECO:0000313" key="5">
    <source>
        <dbReference type="EMBL" id="MBM7558011.1"/>
    </source>
</evidence>
<dbReference type="PROSITE" id="PS51379">
    <property type="entry name" value="4FE4S_FER_2"/>
    <property type="match status" value="1"/>
</dbReference>
<name>A0A938XXD8_9FIRM</name>
<dbReference type="InterPro" id="IPR017900">
    <property type="entry name" value="4Fe4S_Fe_S_CS"/>
</dbReference>
<dbReference type="GO" id="GO:0046872">
    <property type="term" value="F:metal ion binding"/>
    <property type="evidence" value="ECO:0007669"/>
    <property type="project" value="UniProtKB-KW"/>
</dbReference>
<dbReference type="SUPFAM" id="SSF46548">
    <property type="entry name" value="alpha-helical ferredoxin"/>
    <property type="match status" value="1"/>
</dbReference>
<dbReference type="CDD" id="cd19096">
    <property type="entry name" value="AKR_Fe-S_oxidoreductase"/>
    <property type="match status" value="1"/>
</dbReference>
<evidence type="ECO:0000259" key="4">
    <source>
        <dbReference type="PROSITE" id="PS51379"/>
    </source>
</evidence>
<dbReference type="Gene3D" id="3.30.70.20">
    <property type="match status" value="1"/>
</dbReference>
<dbReference type="PANTHER" id="PTHR43312">
    <property type="entry name" value="D-THREO-ALDOSE 1-DEHYDROGENASE"/>
    <property type="match status" value="1"/>
</dbReference>
<dbReference type="GO" id="GO:0051536">
    <property type="term" value="F:iron-sulfur cluster binding"/>
    <property type="evidence" value="ECO:0007669"/>
    <property type="project" value="UniProtKB-KW"/>
</dbReference>
<sequence>MQYREFGDLDWQVSALGFGAMRLPEDDGEINEAEAIEMIRYAIDNGVNYVDTAWPYHGGESESLVAKALKDGYREEVKVATKMPSWELEKKEDLDKYLNQQLERLEVEKIDFYLLHALDQDHWQNYKDIGLDYVFNWIEKMKEEGKIDQIGFSFHDDYDLFEELVDSYDWDFCQIQYNYIDTEFQAGKKGLKYADENDIPVVVMEPLRGGSLAGDMPEEIEEIIAQSETKRSAADWALQWLWNQPEVAVVLSGMSTLEQVKENVESADNSGVGILSDQEEEIVAEVANKYEELVPVNCTGCGYCVPCPTGVRIPKTFAVYNESKIFNSQEAEEEYENLAEGQQASACVECGQCEEICPQNIEIIERLTEAHEYLTA</sequence>
<keyword evidence="6" id="KW-1185">Reference proteome</keyword>
<evidence type="ECO:0000313" key="6">
    <source>
        <dbReference type="Proteomes" id="UP000774000"/>
    </source>
</evidence>
<dbReference type="Pfam" id="PF00248">
    <property type="entry name" value="Aldo_ket_red"/>
    <property type="match status" value="1"/>
</dbReference>
<dbReference type="Gene3D" id="3.20.20.100">
    <property type="entry name" value="NADP-dependent oxidoreductase domain"/>
    <property type="match status" value="1"/>
</dbReference>
<protein>
    <submittedName>
        <fullName evidence="5">Aldo/keto reductase-like oxidoreductase</fullName>
    </submittedName>
</protein>
<dbReference type="InterPro" id="IPR023210">
    <property type="entry name" value="NADP_OxRdtase_dom"/>
</dbReference>
<keyword evidence="2" id="KW-0408">Iron</keyword>
<comment type="caution">
    <text evidence="5">The sequence shown here is derived from an EMBL/GenBank/DDBJ whole genome shotgun (WGS) entry which is preliminary data.</text>
</comment>
<evidence type="ECO:0000256" key="3">
    <source>
        <dbReference type="ARBA" id="ARBA00023014"/>
    </source>
</evidence>
<dbReference type="Pfam" id="PF13187">
    <property type="entry name" value="Fer4_9"/>
    <property type="match status" value="1"/>
</dbReference>
<dbReference type="InterPro" id="IPR053135">
    <property type="entry name" value="AKR2_Oxidoreductase"/>
</dbReference>
<dbReference type="Proteomes" id="UP000774000">
    <property type="component" value="Unassembled WGS sequence"/>
</dbReference>
<evidence type="ECO:0000256" key="1">
    <source>
        <dbReference type="ARBA" id="ARBA00022723"/>
    </source>
</evidence>
<reference evidence="5" key="1">
    <citation type="submission" date="2021-01" db="EMBL/GenBank/DDBJ databases">
        <title>Genomic Encyclopedia of Type Strains, Phase IV (KMG-IV): sequencing the most valuable type-strain genomes for metagenomic binning, comparative biology and taxonomic classification.</title>
        <authorList>
            <person name="Goeker M."/>
        </authorList>
    </citation>
    <scope>NUCLEOTIDE SEQUENCE</scope>
    <source>
        <strain evidence="5">DSM 23230</strain>
    </source>
</reference>
<dbReference type="RefSeq" id="WP_204702973.1">
    <property type="nucleotide sequence ID" value="NZ_JAFBDQ010000022.1"/>
</dbReference>
<dbReference type="PANTHER" id="PTHR43312:SF2">
    <property type="entry name" value="OXIDOREDUCTASE"/>
    <property type="match status" value="1"/>
</dbReference>
<dbReference type="PROSITE" id="PS00198">
    <property type="entry name" value="4FE4S_FER_1"/>
    <property type="match status" value="1"/>
</dbReference>
<dbReference type="AlphaFoldDB" id="A0A938XXD8"/>